<dbReference type="GO" id="GO:0030729">
    <property type="term" value="F:acetoacetate-CoA ligase activity"/>
    <property type="evidence" value="ECO:0007669"/>
    <property type="project" value="InterPro"/>
</dbReference>
<feature type="domain" description="Acetyl-coenzyme A synthetase N-terminal" evidence="6">
    <location>
        <begin position="46"/>
        <end position="100"/>
    </location>
</feature>
<organism evidence="7 8">
    <name type="scientific">Amanita thiersii Skay4041</name>
    <dbReference type="NCBI Taxonomy" id="703135"/>
    <lineage>
        <taxon>Eukaryota</taxon>
        <taxon>Fungi</taxon>
        <taxon>Dikarya</taxon>
        <taxon>Basidiomycota</taxon>
        <taxon>Agaricomycotina</taxon>
        <taxon>Agaricomycetes</taxon>
        <taxon>Agaricomycetidae</taxon>
        <taxon>Agaricales</taxon>
        <taxon>Pluteineae</taxon>
        <taxon>Amanitaceae</taxon>
        <taxon>Amanita</taxon>
    </lineage>
</organism>
<reference evidence="7 8" key="1">
    <citation type="submission" date="2014-02" db="EMBL/GenBank/DDBJ databases">
        <title>Transposable element dynamics among asymbiotic and ectomycorrhizal Amanita fungi.</title>
        <authorList>
            <consortium name="DOE Joint Genome Institute"/>
            <person name="Hess J."/>
            <person name="Skrede I."/>
            <person name="Wolfe B."/>
            <person name="LaButti K."/>
            <person name="Ohm R.A."/>
            <person name="Grigoriev I.V."/>
            <person name="Pringle A."/>
        </authorList>
    </citation>
    <scope>NUCLEOTIDE SEQUENCE [LARGE SCALE GENOMIC DNA]</scope>
    <source>
        <strain evidence="7 8">SKay4041</strain>
    </source>
</reference>
<dbReference type="Gene3D" id="3.30.300.30">
    <property type="match status" value="1"/>
</dbReference>
<dbReference type="OrthoDB" id="10253869at2759"/>
<evidence type="ECO:0000256" key="1">
    <source>
        <dbReference type="ARBA" id="ARBA00006432"/>
    </source>
</evidence>
<dbReference type="Gene3D" id="3.40.50.12780">
    <property type="entry name" value="N-terminal domain of ligase-like"/>
    <property type="match status" value="1"/>
</dbReference>
<keyword evidence="3" id="KW-0547">Nucleotide-binding</keyword>
<sequence length="683" mass="76311">MSQGSYFAQSHLLRVPHPTTRLISSSESFRRFINRSRGLNLSDHLDLYNYSISDYNFWQDLWSYLGVTYSVPPSQIIDKGPLLDEIPTWFPGARLNYAENILYHNSDSIAITSCDERGIVQDCSYRQLRAYVREMASAMRANGLQVGDRVTALITNSITAVTIALATTSIGAIYTSTAPDLGVQALLERYQQTRPKFIFAETEVLYAGVVTNLMPKVTTIVRVLAGKGLLKAILIPSAVNRKETRLEGSALSSTLTEFLASGNNDELVFAQLPFSHPAFILYTSGTSGRPKCIVHSAGGVLLQNMKCFKIEMGISTHDTFFQYTNTSWMVWIWMLTTLACGARLALYEGSPSYPDVRNFLNFVDSQGITVFGTGPRFLTEVQSQGIKPLELAPFESLRAVLVGGTVVTPTLHKWAQSAFGRHVHVFIATGCTDLMTTQTNASQTMPVYAGEMQVKSLGIKIEVFDSTGNNIEHTGQPGEMVCTRPHPSLPVFFWGDERGEKLKETYFGMYPGVYHQGDYLVVNPRTKGLIVLGRSDGVLNPKGIRFGSAEIYNVLEPFRSKIEDTLCVGQRRKNLDTDERVLLFVKMRKGQPFTQHLKEDIRRVIKEGLSKRHVPAWVGAIEDIPYTVNGKKIEIEVKRIVSGIDVRPSATMLNPESFRHFYKFREIEKFMAGSNEDLTVAKL</sequence>
<comment type="similarity">
    <text evidence="1">Belongs to the ATP-dependent AMP-binding enzyme family.</text>
</comment>
<dbReference type="InterPro" id="IPR020845">
    <property type="entry name" value="AMP-binding_CS"/>
</dbReference>
<evidence type="ECO:0000256" key="2">
    <source>
        <dbReference type="ARBA" id="ARBA00022598"/>
    </source>
</evidence>
<gene>
    <name evidence="7" type="ORF">AMATHDRAFT_54232</name>
</gene>
<dbReference type="GO" id="GO:0005524">
    <property type="term" value="F:ATP binding"/>
    <property type="evidence" value="ECO:0007669"/>
    <property type="project" value="UniProtKB-KW"/>
</dbReference>
<dbReference type="InterPro" id="IPR000873">
    <property type="entry name" value="AMP-dep_synth/lig_dom"/>
</dbReference>
<protein>
    <submittedName>
        <fullName evidence="7">Uncharacterized protein</fullName>
    </submittedName>
</protein>
<keyword evidence="2" id="KW-0436">Ligase</keyword>
<dbReference type="PROSITE" id="PS00455">
    <property type="entry name" value="AMP_BINDING"/>
    <property type="match status" value="1"/>
</dbReference>
<dbReference type="Pfam" id="PF16177">
    <property type="entry name" value="ACAS_N"/>
    <property type="match status" value="1"/>
</dbReference>
<evidence type="ECO:0000259" key="5">
    <source>
        <dbReference type="Pfam" id="PF00501"/>
    </source>
</evidence>
<evidence type="ECO:0000256" key="3">
    <source>
        <dbReference type="ARBA" id="ARBA00022741"/>
    </source>
</evidence>
<dbReference type="PANTHER" id="PTHR42921">
    <property type="entry name" value="ACETOACETYL-COA SYNTHETASE"/>
    <property type="match status" value="1"/>
</dbReference>
<dbReference type="NCBIfam" id="TIGR01217">
    <property type="entry name" value="ac_ac_CoA_syn"/>
    <property type="match status" value="1"/>
</dbReference>
<dbReference type="Pfam" id="PF00501">
    <property type="entry name" value="AMP-binding"/>
    <property type="match status" value="1"/>
</dbReference>
<evidence type="ECO:0000259" key="6">
    <source>
        <dbReference type="Pfam" id="PF16177"/>
    </source>
</evidence>
<dbReference type="InterPro" id="IPR005914">
    <property type="entry name" value="Acac_CoA_synth"/>
</dbReference>
<dbReference type="SUPFAM" id="SSF56801">
    <property type="entry name" value="Acetyl-CoA synthetase-like"/>
    <property type="match status" value="1"/>
</dbReference>
<dbReference type="InterPro" id="IPR045851">
    <property type="entry name" value="AMP-bd_C_sf"/>
</dbReference>
<dbReference type="InterPro" id="IPR042099">
    <property type="entry name" value="ANL_N_sf"/>
</dbReference>
<dbReference type="PANTHER" id="PTHR42921:SF1">
    <property type="entry name" value="ACETOACETYL-COA SYNTHETASE"/>
    <property type="match status" value="1"/>
</dbReference>
<dbReference type="GO" id="GO:0006629">
    <property type="term" value="P:lipid metabolic process"/>
    <property type="evidence" value="ECO:0007669"/>
    <property type="project" value="InterPro"/>
</dbReference>
<dbReference type="AlphaFoldDB" id="A0A2A9NZY3"/>
<dbReference type="STRING" id="703135.A0A2A9NZY3"/>
<keyword evidence="4" id="KW-0067">ATP-binding</keyword>
<dbReference type="Proteomes" id="UP000242287">
    <property type="component" value="Unassembled WGS sequence"/>
</dbReference>
<dbReference type="InterPro" id="IPR032387">
    <property type="entry name" value="ACAS_N"/>
</dbReference>
<keyword evidence="8" id="KW-1185">Reference proteome</keyword>
<accession>A0A2A9NZY3</accession>
<feature type="domain" description="AMP-dependent synthetase/ligase" evidence="5">
    <location>
        <begin position="107"/>
        <end position="485"/>
    </location>
</feature>
<proteinExistence type="inferred from homology"/>
<name>A0A2A9NZY3_9AGAR</name>
<evidence type="ECO:0000313" key="8">
    <source>
        <dbReference type="Proteomes" id="UP000242287"/>
    </source>
</evidence>
<evidence type="ECO:0000313" key="7">
    <source>
        <dbReference type="EMBL" id="PFH53746.1"/>
    </source>
</evidence>
<dbReference type="EMBL" id="KZ301972">
    <property type="protein sequence ID" value="PFH53746.1"/>
    <property type="molecule type" value="Genomic_DNA"/>
</dbReference>
<evidence type="ECO:0000256" key="4">
    <source>
        <dbReference type="ARBA" id="ARBA00022840"/>
    </source>
</evidence>